<organism evidence="1 2">
    <name type="scientific">Plectus sambesii</name>
    <dbReference type="NCBI Taxonomy" id="2011161"/>
    <lineage>
        <taxon>Eukaryota</taxon>
        <taxon>Metazoa</taxon>
        <taxon>Ecdysozoa</taxon>
        <taxon>Nematoda</taxon>
        <taxon>Chromadorea</taxon>
        <taxon>Plectida</taxon>
        <taxon>Plectina</taxon>
        <taxon>Plectoidea</taxon>
        <taxon>Plectidae</taxon>
        <taxon>Plectus</taxon>
    </lineage>
</organism>
<reference evidence="2" key="1">
    <citation type="submission" date="2022-11" db="UniProtKB">
        <authorList>
            <consortium name="WormBaseParasite"/>
        </authorList>
    </citation>
    <scope>IDENTIFICATION</scope>
</reference>
<evidence type="ECO:0000313" key="2">
    <source>
        <dbReference type="WBParaSite" id="PSAMB.scaffold2276size24175.g17150.t1"/>
    </source>
</evidence>
<protein>
    <submittedName>
        <fullName evidence="2">Uncharacterized protein</fullName>
    </submittedName>
</protein>
<dbReference type="AlphaFoldDB" id="A0A914VNH5"/>
<proteinExistence type="predicted"/>
<dbReference type="WBParaSite" id="PSAMB.scaffold2276size24175.g17150.t1">
    <property type="protein sequence ID" value="PSAMB.scaffold2276size24175.g17150.t1"/>
    <property type="gene ID" value="PSAMB.scaffold2276size24175.g17150"/>
</dbReference>
<accession>A0A914VNH5</accession>
<evidence type="ECO:0000313" key="1">
    <source>
        <dbReference type="Proteomes" id="UP000887566"/>
    </source>
</evidence>
<name>A0A914VNH5_9BILA</name>
<dbReference type="Proteomes" id="UP000887566">
    <property type="component" value="Unplaced"/>
</dbReference>
<sequence>MRVPQPHRRYPRATTASFRRSNLIFQLTAAHPSRAPNRPGDYRVERLTYFVVGVVVVVVDASSSLEPDLCSSREARTREHRLIGEGRRHRAIGWRRAQL</sequence>
<keyword evidence="1" id="KW-1185">Reference proteome</keyword>